<dbReference type="EMBL" id="DYXG01000040">
    <property type="protein sequence ID" value="HJE96920.1"/>
    <property type="molecule type" value="Genomic_DNA"/>
</dbReference>
<evidence type="ECO:0000259" key="5">
    <source>
        <dbReference type="PROSITE" id="PS50893"/>
    </source>
</evidence>
<name>A0A921F7N6_9LACO</name>
<comment type="caution">
    <text evidence="6">The sequence shown here is derived from an EMBL/GenBank/DDBJ whole genome shotgun (WGS) entry which is preliminary data.</text>
</comment>
<dbReference type="GO" id="GO:0005524">
    <property type="term" value="F:ATP binding"/>
    <property type="evidence" value="ECO:0007669"/>
    <property type="project" value="UniProtKB-KW"/>
</dbReference>
<dbReference type="Pfam" id="PF00005">
    <property type="entry name" value="ABC_tran"/>
    <property type="match status" value="1"/>
</dbReference>
<evidence type="ECO:0000256" key="3">
    <source>
        <dbReference type="ARBA" id="ARBA00022741"/>
    </source>
</evidence>
<dbReference type="InterPro" id="IPR003439">
    <property type="entry name" value="ABC_transporter-like_ATP-bd"/>
</dbReference>
<comment type="similarity">
    <text evidence="1">Belongs to the ABC transporter superfamily.</text>
</comment>
<dbReference type="SUPFAM" id="SSF52540">
    <property type="entry name" value="P-loop containing nucleoside triphosphate hydrolases"/>
    <property type="match status" value="1"/>
</dbReference>
<dbReference type="InterPro" id="IPR027417">
    <property type="entry name" value="P-loop_NTPase"/>
</dbReference>
<evidence type="ECO:0000313" key="6">
    <source>
        <dbReference type="EMBL" id="HJE96920.1"/>
    </source>
</evidence>
<keyword evidence="4 6" id="KW-0067">ATP-binding</keyword>
<evidence type="ECO:0000313" key="7">
    <source>
        <dbReference type="Proteomes" id="UP000707535"/>
    </source>
</evidence>
<dbReference type="SMART" id="SM00382">
    <property type="entry name" value="AAA"/>
    <property type="match status" value="1"/>
</dbReference>
<dbReference type="InterPro" id="IPR017871">
    <property type="entry name" value="ABC_transporter-like_CS"/>
</dbReference>
<dbReference type="InterPro" id="IPR050763">
    <property type="entry name" value="ABC_transporter_ATP-binding"/>
</dbReference>
<protein>
    <submittedName>
        <fullName evidence="6">ABC transporter ATP-binding protein</fullName>
    </submittedName>
</protein>
<dbReference type="PROSITE" id="PS50893">
    <property type="entry name" value="ABC_TRANSPORTER_2"/>
    <property type="match status" value="1"/>
</dbReference>
<dbReference type="PANTHER" id="PTHR42711">
    <property type="entry name" value="ABC TRANSPORTER ATP-BINDING PROTEIN"/>
    <property type="match status" value="1"/>
</dbReference>
<dbReference type="InterPro" id="IPR003593">
    <property type="entry name" value="AAA+_ATPase"/>
</dbReference>
<dbReference type="Gene3D" id="3.40.50.300">
    <property type="entry name" value="P-loop containing nucleotide triphosphate hydrolases"/>
    <property type="match status" value="1"/>
</dbReference>
<reference evidence="6" key="1">
    <citation type="journal article" date="2021" name="PeerJ">
        <title>Extensive microbial diversity within the chicken gut microbiome revealed by metagenomics and culture.</title>
        <authorList>
            <person name="Gilroy R."/>
            <person name="Ravi A."/>
            <person name="Getino M."/>
            <person name="Pursley I."/>
            <person name="Horton D.L."/>
            <person name="Alikhan N.F."/>
            <person name="Baker D."/>
            <person name="Gharbi K."/>
            <person name="Hall N."/>
            <person name="Watson M."/>
            <person name="Adriaenssens E.M."/>
            <person name="Foster-Nyarko E."/>
            <person name="Jarju S."/>
            <person name="Secka A."/>
            <person name="Antonio M."/>
            <person name="Oren A."/>
            <person name="Chaudhuri R.R."/>
            <person name="La Ragione R."/>
            <person name="Hildebrand F."/>
            <person name="Pallen M.J."/>
        </authorList>
    </citation>
    <scope>NUCLEOTIDE SEQUENCE</scope>
    <source>
        <strain evidence="6">CHK174-6876</strain>
    </source>
</reference>
<keyword evidence="2" id="KW-0813">Transport</keyword>
<evidence type="ECO:0000256" key="4">
    <source>
        <dbReference type="ARBA" id="ARBA00022840"/>
    </source>
</evidence>
<feature type="domain" description="ABC transporter" evidence="5">
    <location>
        <begin position="3"/>
        <end position="221"/>
    </location>
</feature>
<dbReference type="AlphaFoldDB" id="A0A921F7N6"/>
<organism evidence="6 7">
    <name type="scientific">Ligilactobacillus acidipiscis</name>
    <dbReference type="NCBI Taxonomy" id="89059"/>
    <lineage>
        <taxon>Bacteria</taxon>
        <taxon>Bacillati</taxon>
        <taxon>Bacillota</taxon>
        <taxon>Bacilli</taxon>
        <taxon>Lactobacillales</taxon>
        <taxon>Lactobacillaceae</taxon>
        <taxon>Ligilactobacillus</taxon>
    </lineage>
</organism>
<keyword evidence="3" id="KW-0547">Nucleotide-binding</keyword>
<dbReference type="Proteomes" id="UP000707535">
    <property type="component" value="Unassembled WGS sequence"/>
</dbReference>
<evidence type="ECO:0000256" key="1">
    <source>
        <dbReference type="ARBA" id="ARBA00005417"/>
    </source>
</evidence>
<accession>A0A921F7N6</accession>
<gene>
    <name evidence="6" type="ORF">K8V00_04800</name>
</gene>
<dbReference type="PANTHER" id="PTHR42711:SF5">
    <property type="entry name" value="ABC TRANSPORTER ATP-BINDING PROTEIN NATA"/>
    <property type="match status" value="1"/>
</dbReference>
<proteinExistence type="inferred from homology"/>
<reference evidence="6" key="2">
    <citation type="submission" date="2021-09" db="EMBL/GenBank/DDBJ databases">
        <authorList>
            <person name="Gilroy R."/>
        </authorList>
    </citation>
    <scope>NUCLEOTIDE SEQUENCE</scope>
    <source>
        <strain evidence="6">CHK174-6876</strain>
    </source>
</reference>
<dbReference type="PROSITE" id="PS00211">
    <property type="entry name" value="ABC_TRANSPORTER_1"/>
    <property type="match status" value="1"/>
</dbReference>
<sequence length="288" mass="32203">MYLETKSLTKVFGKQTAVDNLDLAIEKGSFTAILGPNGAGKSTTIEMLLGALSPTSGSIYYQTKKPEFGVVFQESVLDAELTVRENLQIRQKMAGTNEPETITKVITQLGLSEFANKRYGRLSGGQRRRADIARALLAQPEILFLDEPTAGLDIQTRKTIWQVLTELRQQEDLTIVLTTHYLEEADQADMVFIIDHGKLIARGSADDLKHRYAKNQLLLQTDQLDKLKKHLIQFEYLVVGTDKVQITPADTRAALQILDQVGPLLTHFEYREGTIDDAFIALTGKEMH</sequence>
<dbReference type="GO" id="GO:0016887">
    <property type="term" value="F:ATP hydrolysis activity"/>
    <property type="evidence" value="ECO:0007669"/>
    <property type="project" value="InterPro"/>
</dbReference>
<evidence type="ECO:0000256" key="2">
    <source>
        <dbReference type="ARBA" id="ARBA00022448"/>
    </source>
</evidence>